<evidence type="ECO:0000256" key="1">
    <source>
        <dbReference type="ARBA" id="ARBA00006625"/>
    </source>
</evidence>
<proteinExistence type="inferred from homology"/>
<evidence type="ECO:0000259" key="3">
    <source>
        <dbReference type="Pfam" id="PF02275"/>
    </source>
</evidence>
<keyword evidence="2 4" id="KW-0378">Hydrolase</keyword>
<dbReference type="GO" id="GO:0016787">
    <property type="term" value="F:hydrolase activity"/>
    <property type="evidence" value="ECO:0007669"/>
    <property type="project" value="UniProtKB-KW"/>
</dbReference>
<organism evidence="4 5">
    <name type="scientific">Mobilitalea sibirica</name>
    <dbReference type="NCBI Taxonomy" id="1462919"/>
    <lineage>
        <taxon>Bacteria</taxon>
        <taxon>Bacillati</taxon>
        <taxon>Bacillota</taxon>
        <taxon>Clostridia</taxon>
        <taxon>Lachnospirales</taxon>
        <taxon>Lachnospiraceae</taxon>
        <taxon>Mobilitalea</taxon>
    </lineage>
</organism>
<evidence type="ECO:0000313" key="5">
    <source>
        <dbReference type="Proteomes" id="UP000623269"/>
    </source>
</evidence>
<dbReference type="Gene3D" id="3.60.60.10">
    <property type="entry name" value="Penicillin V Acylase, Chain A"/>
    <property type="match status" value="1"/>
</dbReference>
<dbReference type="EMBL" id="JAEAGR010000006">
    <property type="protein sequence ID" value="MBH1940835.1"/>
    <property type="molecule type" value="Genomic_DNA"/>
</dbReference>
<sequence>MCTVFKLNNTREGNFYVGKNYDAPDPCQIMIFINNAGIEKQALIKGPEVPVRWEVTYGSITFNQLCRDFPCSGMNEAGLIVEQTTLWNTIYPDRDERPAVKELQWIQLMLDTCATTNEVIAKSKEVRISQSAANLQYFICDSSGDVCLIEFIMGEMHLYRGDDLVYPVIANDMYETSLDYLKIHEGYGGHRKIAASDLSLDRFAVTVDAICRQQMNPSIDTCDSILSLSAFSLTQWSVIYDTANQCISYKSKNSTNIKHINFSEYDFHHLEVPLIKMLDTDEHDFINFTVEKNYELLKFFYSESQYFKNLKISEDEIKSQAGF</sequence>
<dbReference type="Proteomes" id="UP000623269">
    <property type="component" value="Unassembled WGS sequence"/>
</dbReference>
<dbReference type="SUPFAM" id="SSF56235">
    <property type="entry name" value="N-terminal nucleophile aminohydrolases (Ntn hydrolases)"/>
    <property type="match status" value="1"/>
</dbReference>
<dbReference type="InterPro" id="IPR029055">
    <property type="entry name" value="Ntn_hydrolases_N"/>
</dbReference>
<name>A0A8J7H968_9FIRM</name>
<reference evidence="4" key="1">
    <citation type="submission" date="2020-12" db="EMBL/GenBank/DDBJ databases">
        <title>M. sibirica DSM 26468T genome.</title>
        <authorList>
            <person name="Thieme N."/>
            <person name="Rettenmaier R."/>
            <person name="Zverlov V."/>
            <person name="Liebl W."/>
        </authorList>
    </citation>
    <scope>NUCLEOTIDE SEQUENCE</scope>
    <source>
        <strain evidence="4">DSM 26468</strain>
    </source>
</reference>
<gene>
    <name evidence="4" type="ORF">I5677_08035</name>
</gene>
<dbReference type="InterPro" id="IPR052193">
    <property type="entry name" value="Peptidase_C59"/>
</dbReference>
<dbReference type="Pfam" id="PF02275">
    <property type="entry name" value="CBAH"/>
    <property type="match status" value="1"/>
</dbReference>
<dbReference type="InterPro" id="IPR029132">
    <property type="entry name" value="CBAH/NAAA_C"/>
</dbReference>
<comment type="similarity">
    <text evidence="1">Belongs to the peptidase C59 family.</text>
</comment>
<comment type="caution">
    <text evidence="4">The sequence shown here is derived from an EMBL/GenBank/DDBJ whole genome shotgun (WGS) entry which is preliminary data.</text>
</comment>
<evidence type="ECO:0000256" key="2">
    <source>
        <dbReference type="ARBA" id="ARBA00022801"/>
    </source>
</evidence>
<dbReference type="AlphaFoldDB" id="A0A8J7H968"/>
<dbReference type="PANTHER" id="PTHR35527:SF2">
    <property type="entry name" value="HYDROLASE"/>
    <property type="match status" value="1"/>
</dbReference>
<protein>
    <submittedName>
        <fullName evidence="4">Linear amide C-N hydrolase</fullName>
    </submittedName>
</protein>
<evidence type="ECO:0000313" key="4">
    <source>
        <dbReference type="EMBL" id="MBH1940835.1"/>
    </source>
</evidence>
<keyword evidence="5" id="KW-1185">Reference proteome</keyword>
<dbReference type="PANTHER" id="PTHR35527">
    <property type="entry name" value="CHOLOYLGLYCINE HYDROLASE"/>
    <property type="match status" value="1"/>
</dbReference>
<feature type="domain" description="Choloylglycine hydrolase/NAAA C-terminal" evidence="3">
    <location>
        <begin position="2"/>
        <end position="203"/>
    </location>
</feature>
<accession>A0A8J7H968</accession>
<dbReference type="RefSeq" id="WP_197661054.1">
    <property type="nucleotide sequence ID" value="NZ_JAEAGR010000006.1"/>
</dbReference>